<reference evidence="2" key="2">
    <citation type="submission" date="2022-04" db="EMBL/GenBank/DDBJ databases">
        <title>Antimicrobial genetic elements in methicillin-resistant Macrococcus armenti.</title>
        <authorList>
            <person name="Keller J.E."/>
            <person name="Schwendener S."/>
            <person name="Pantucek R."/>
            <person name="Perreten V."/>
        </authorList>
    </citation>
    <scope>NUCLEOTIDE SEQUENCE</scope>
    <source>
        <strain evidence="2">CCM 2609</strain>
    </source>
</reference>
<dbReference type="InterPro" id="IPR038728">
    <property type="entry name" value="YkvI-like"/>
</dbReference>
<name>A0ABY3ZW79_9STAP</name>
<reference evidence="2" key="1">
    <citation type="submission" date="2022-03" db="EMBL/GenBank/DDBJ databases">
        <authorList>
            <person name="Vrbovska V."/>
            <person name="Kovarovic V."/>
            <person name="Botka T."/>
            <person name="Pantucek R."/>
        </authorList>
    </citation>
    <scope>NUCLEOTIDE SEQUENCE</scope>
    <source>
        <strain evidence="2">CCM 2609</strain>
    </source>
</reference>
<dbReference type="RefSeq" id="WP_243366053.1">
    <property type="nucleotide sequence ID" value="NZ_CP094348.1"/>
</dbReference>
<dbReference type="PANTHER" id="PTHR37814">
    <property type="entry name" value="CONSERVED MEMBRANE PROTEIN"/>
    <property type="match status" value="1"/>
</dbReference>
<keyword evidence="1" id="KW-0812">Transmembrane</keyword>
<accession>A0ABY3ZW79</accession>
<dbReference type="EMBL" id="CP094348">
    <property type="protein sequence ID" value="UOB20797.1"/>
    <property type="molecule type" value="Genomic_DNA"/>
</dbReference>
<feature type="transmembrane region" description="Helical" evidence="1">
    <location>
        <begin position="6"/>
        <end position="32"/>
    </location>
</feature>
<proteinExistence type="predicted"/>
<keyword evidence="3" id="KW-1185">Reference proteome</keyword>
<organism evidence="2 3">
    <name type="scientific">Macrococcus armenti</name>
    <dbReference type="NCBI Taxonomy" id="2875764"/>
    <lineage>
        <taxon>Bacteria</taxon>
        <taxon>Bacillati</taxon>
        <taxon>Bacillota</taxon>
        <taxon>Bacilli</taxon>
        <taxon>Bacillales</taxon>
        <taxon>Staphylococcaceae</taxon>
        <taxon>Macrococcus</taxon>
    </lineage>
</organism>
<feature type="transmembrane region" description="Helical" evidence="1">
    <location>
        <begin position="44"/>
        <end position="63"/>
    </location>
</feature>
<evidence type="ECO:0000256" key="1">
    <source>
        <dbReference type="SAM" id="Phobius"/>
    </source>
</evidence>
<feature type="transmembrane region" description="Helical" evidence="1">
    <location>
        <begin position="69"/>
        <end position="90"/>
    </location>
</feature>
<gene>
    <name evidence="2" type="ORF">MRZ06_01550</name>
</gene>
<dbReference type="Proteomes" id="UP000830343">
    <property type="component" value="Chromosome"/>
</dbReference>
<keyword evidence="1" id="KW-1133">Transmembrane helix</keyword>
<dbReference type="PANTHER" id="PTHR37814:SF1">
    <property type="entry name" value="MEMBRANE PROTEIN"/>
    <property type="match status" value="1"/>
</dbReference>
<evidence type="ECO:0000313" key="2">
    <source>
        <dbReference type="EMBL" id="UOB20797.1"/>
    </source>
</evidence>
<evidence type="ECO:0000313" key="3">
    <source>
        <dbReference type="Proteomes" id="UP000830343"/>
    </source>
</evidence>
<sequence length="116" mass="13366">MAKEIHPVIGFIFSIIMVSVIYNSVVGLNYAFISRFTKPYSKHYYIMIAVIAVMTFLMTFISFSKLVATVFPLMGIVGLILFFPVIYKGIKNFNLKKKNKTGNSNWNFLFILRQVH</sequence>
<protein>
    <submittedName>
        <fullName evidence="2">Uncharacterized protein</fullName>
    </submittedName>
</protein>
<keyword evidence="1" id="KW-0472">Membrane</keyword>